<dbReference type="EMBL" id="KZ819290">
    <property type="protein sequence ID" value="PWN98899.1"/>
    <property type="molecule type" value="Genomic_DNA"/>
</dbReference>
<feature type="non-terminal residue" evidence="2">
    <location>
        <position position="217"/>
    </location>
</feature>
<evidence type="ECO:0000313" key="2">
    <source>
        <dbReference type="EMBL" id="PWN98899.1"/>
    </source>
</evidence>
<feature type="region of interest" description="Disordered" evidence="1">
    <location>
        <begin position="170"/>
        <end position="190"/>
    </location>
</feature>
<dbReference type="AlphaFoldDB" id="A0A316ZBI2"/>
<accession>A0A316ZBI2</accession>
<evidence type="ECO:0000256" key="1">
    <source>
        <dbReference type="SAM" id="MobiDB-lite"/>
    </source>
</evidence>
<dbReference type="RefSeq" id="XP_025599178.1">
    <property type="nucleotide sequence ID" value="XM_025744070.1"/>
</dbReference>
<dbReference type="GeneID" id="37271614"/>
<reference evidence="2 3" key="1">
    <citation type="journal article" date="2018" name="Mol. Biol. Evol.">
        <title>Broad Genomic Sampling Reveals a Smut Pathogenic Ancestry of the Fungal Clade Ustilaginomycotina.</title>
        <authorList>
            <person name="Kijpornyongpan T."/>
            <person name="Mondo S.J."/>
            <person name="Barry K."/>
            <person name="Sandor L."/>
            <person name="Lee J."/>
            <person name="Lipzen A."/>
            <person name="Pangilinan J."/>
            <person name="LaButti K."/>
            <person name="Hainaut M."/>
            <person name="Henrissat B."/>
            <person name="Grigoriev I.V."/>
            <person name="Spatafora J.W."/>
            <person name="Aime M.C."/>
        </authorList>
    </citation>
    <scope>NUCLEOTIDE SEQUENCE [LARGE SCALE GENOMIC DNA]</scope>
    <source>
        <strain evidence="2 3">MCA 4186</strain>
    </source>
</reference>
<name>A0A316ZBI2_9BASI</name>
<protein>
    <submittedName>
        <fullName evidence="2">Uncharacterized protein</fullName>
    </submittedName>
</protein>
<sequence length="217" mass="21444">MPDCNVDARPPPDAVAAALSEAGTQYPTLASDAATATPTDGSPQKSASAGSLLAAPAALASPAPARAAASAQRTGEAEEQQQQQLSGLLAEMPTGVTGLYGGQAGLPLSSVSSSLLLSSRFLSTPIPTAAPLPLAARQEAEFTFSPGDGAAPLTFTFGSIDAAVPPATLAVPQADDGGRSGNDDAPPLDVNNLEAPDIGWVATLIGGVPYKNGDLAA</sequence>
<dbReference type="Proteomes" id="UP000245946">
    <property type="component" value="Unassembled WGS sequence"/>
</dbReference>
<gene>
    <name evidence="2" type="ORF">FA09DRAFT_338173</name>
</gene>
<organism evidence="2 3">
    <name type="scientific">Tilletiopsis washingtonensis</name>
    <dbReference type="NCBI Taxonomy" id="58919"/>
    <lineage>
        <taxon>Eukaryota</taxon>
        <taxon>Fungi</taxon>
        <taxon>Dikarya</taxon>
        <taxon>Basidiomycota</taxon>
        <taxon>Ustilaginomycotina</taxon>
        <taxon>Exobasidiomycetes</taxon>
        <taxon>Entylomatales</taxon>
        <taxon>Entylomatales incertae sedis</taxon>
        <taxon>Tilletiopsis</taxon>
    </lineage>
</organism>
<keyword evidence="3" id="KW-1185">Reference proteome</keyword>
<feature type="compositionally biased region" description="Low complexity" evidence="1">
    <location>
        <begin position="46"/>
        <end position="71"/>
    </location>
</feature>
<proteinExistence type="predicted"/>
<feature type="compositionally biased region" description="Polar residues" evidence="1">
    <location>
        <begin position="29"/>
        <end position="45"/>
    </location>
</feature>
<feature type="region of interest" description="Disordered" evidence="1">
    <location>
        <begin position="29"/>
        <end position="84"/>
    </location>
</feature>
<evidence type="ECO:0000313" key="3">
    <source>
        <dbReference type="Proteomes" id="UP000245946"/>
    </source>
</evidence>